<protein>
    <recommendedName>
        <fullName evidence="3">Cyclin-dependent kinase 2-interacting protein</fullName>
    </recommendedName>
</protein>
<organism evidence="1 2">
    <name type="scientific">Phlebotomus papatasi</name>
    <name type="common">Sandfly</name>
    <dbReference type="NCBI Taxonomy" id="29031"/>
    <lineage>
        <taxon>Eukaryota</taxon>
        <taxon>Metazoa</taxon>
        <taxon>Ecdysozoa</taxon>
        <taxon>Arthropoda</taxon>
        <taxon>Hexapoda</taxon>
        <taxon>Insecta</taxon>
        <taxon>Pterygota</taxon>
        <taxon>Neoptera</taxon>
        <taxon>Endopterygota</taxon>
        <taxon>Diptera</taxon>
        <taxon>Nematocera</taxon>
        <taxon>Psychodoidea</taxon>
        <taxon>Psychodidae</taxon>
        <taxon>Phlebotomus</taxon>
        <taxon>Phlebotomus</taxon>
    </lineage>
</organism>
<reference evidence="1" key="1">
    <citation type="submission" date="2022-08" db="UniProtKB">
        <authorList>
            <consortium name="EnsemblMetazoa"/>
        </authorList>
    </citation>
    <scope>IDENTIFICATION</scope>
    <source>
        <strain evidence="1">Israel</strain>
    </source>
</reference>
<dbReference type="VEuPathDB" id="VectorBase:PPAPM1_004944"/>
<evidence type="ECO:0008006" key="3">
    <source>
        <dbReference type="Google" id="ProtNLM"/>
    </source>
</evidence>
<keyword evidence="2" id="KW-1185">Reference proteome</keyword>
<accession>A0A1B0D8E7</accession>
<evidence type="ECO:0000313" key="2">
    <source>
        <dbReference type="Proteomes" id="UP000092462"/>
    </source>
</evidence>
<sequence length="195" mass="22252">MSRTPVKHNISLDSLNLSFKSPKSPAQETSPLTKRLLVILQQLSTNYISWQTLHRKGITICRLIETTKCKALEKQTPFPDELEPLCRQLDSTVNSLKEVVSKTHEIAKQISALSKLDKENVSVLKSWDSKKSHEFLQEVLKAFEEELKIKKLVKENIAFCLSHAELIHMSCVWEYQFYMGRDISMGFSALGSELG</sequence>
<dbReference type="Proteomes" id="UP000092462">
    <property type="component" value="Unassembled WGS sequence"/>
</dbReference>
<dbReference type="VEuPathDB" id="VectorBase:PPAI003820"/>
<dbReference type="EMBL" id="AJVK01027383">
    <property type="status" value="NOT_ANNOTATED_CDS"/>
    <property type="molecule type" value="Genomic_DNA"/>
</dbReference>
<name>A0A1B0D8E7_PHLPP</name>
<evidence type="ECO:0000313" key="1">
    <source>
        <dbReference type="EnsemblMetazoa" id="PPAI003820-PA"/>
    </source>
</evidence>
<dbReference type="EnsemblMetazoa" id="PPAI003820-RA">
    <property type="protein sequence ID" value="PPAI003820-PA"/>
    <property type="gene ID" value="PPAI003820"/>
</dbReference>
<dbReference type="AlphaFoldDB" id="A0A1B0D8E7"/>
<proteinExistence type="predicted"/>